<dbReference type="Proteomes" id="UP000245845">
    <property type="component" value="Unassembled WGS sequence"/>
</dbReference>
<comment type="caution">
    <text evidence="1">The sequence shown here is derived from an EMBL/GenBank/DDBJ whole genome shotgun (WGS) entry which is preliminary data.</text>
</comment>
<evidence type="ECO:0000313" key="1">
    <source>
        <dbReference type="EMBL" id="PWJ28962.1"/>
    </source>
</evidence>
<protein>
    <submittedName>
        <fullName evidence="1">Putative transposase/invertase (TIGR01784 family)</fullName>
    </submittedName>
</protein>
<evidence type="ECO:0000313" key="2">
    <source>
        <dbReference type="Proteomes" id="UP000245845"/>
    </source>
</evidence>
<sequence>MANNGIRQQFPHEVYSSKFQFHVIELKKLKDATEAEKEQEPELYKWAKVIAAKSWEAICMETKGNSYMEAAKDELEKINQDENERYLYLRREMAISDEISRLQTAVNQGRREGLEEGDVLKLISQIKKKYLKGKTLAEIAEDLEESADDLEEIYNVVKANSQDSDDVLLKRIRQPDEEKQLSEYQIN</sequence>
<organism evidence="1 2">
    <name type="scientific">Faecalicatena orotica</name>
    <dbReference type="NCBI Taxonomy" id="1544"/>
    <lineage>
        <taxon>Bacteria</taxon>
        <taxon>Bacillati</taxon>
        <taxon>Bacillota</taxon>
        <taxon>Clostridia</taxon>
        <taxon>Lachnospirales</taxon>
        <taxon>Lachnospiraceae</taxon>
        <taxon>Faecalicatena</taxon>
    </lineage>
</organism>
<proteinExistence type="predicted"/>
<reference evidence="1 2" key="1">
    <citation type="submission" date="2018-05" db="EMBL/GenBank/DDBJ databases">
        <title>The Hungate 1000. A catalogue of reference genomes from the rumen microbiome.</title>
        <authorList>
            <person name="Kelly W."/>
        </authorList>
    </citation>
    <scope>NUCLEOTIDE SEQUENCE [LARGE SCALE GENOMIC DNA]</scope>
    <source>
        <strain evidence="1 2">NLAE-zl-C242</strain>
    </source>
</reference>
<dbReference type="Pfam" id="PF12784">
    <property type="entry name" value="PDDEXK_2"/>
    <property type="match status" value="1"/>
</dbReference>
<keyword evidence="2" id="KW-1185">Reference proteome</keyword>
<dbReference type="OrthoDB" id="2000698at2"/>
<name>A0A2Y9BDU4_9FIRM</name>
<dbReference type="EMBL" id="QGDL01000007">
    <property type="protein sequence ID" value="PWJ28962.1"/>
    <property type="molecule type" value="Genomic_DNA"/>
</dbReference>
<dbReference type="RefSeq" id="WP_109731502.1">
    <property type="nucleotide sequence ID" value="NZ_BAAACK010000011.1"/>
</dbReference>
<accession>A0A2Y9BDU4</accession>
<dbReference type="AlphaFoldDB" id="A0A2Y9BDU4"/>
<gene>
    <name evidence="1" type="ORF">A8806_107110</name>
</gene>